<dbReference type="EMBL" id="ARXU01000008">
    <property type="protein sequence ID" value="KGD60738.1"/>
    <property type="molecule type" value="Genomic_DNA"/>
</dbReference>
<comment type="caution">
    <text evidence="1">The sequence shown here is derived from an EMBL/GenBank/DDBJ whole genome shotgun (WGS) entry which is preliminary data.</text>
</comment>
<dbReference type="RefSeq" id="WP_035248378.1">
    <property type="nucleotide sequence ID" value="NZ_ARXU01000008.1"/>
</dbReference>
<evidence type="ECO:0000313" key="1">
    <source>
        <dbReference type="EMBL" id="KGD60738.1"/>
    </source>
</evidence>
<evidence type="ECO:0000313" key="2">
    <source>
        <dbReference type="Proteomes" id="UP000029443"/>
    </source>
</evidence>
<name>A0ABR4WBD6_9GAMM</name>
<accession>A0ABR4WBD6</accession>
<sequence length="69" mass="7238">MNQIACTDGEWQQAPDGAPLCTGTLQIVSAGGPFGLPELTYEDANLILGAVLSLYATVWGAKKLFGVVR</sequence>
<dbReference type="Proteomes" id="UP000029443">
    <property type="component" value="Unassembled WGS sequence"/>
</dbReference>
<organism evidence="1 2">
    <name type="scientific">Alcanivorax jadensis T9</name>
    <dbReference type="NCBI Taxonomy" id="1177181"/>
    <lineage>
        <taxon>Bacteria</taxon>
        <taxon>Pseudomonadati</taxon>
        <taxon>Pseudomonadota</taxon>
        <taxon>Gammaproteobacteria</taxon>
        <taxon>Oceanospirillales</taxon>
        <taxon>Alcanivoracaceae</taxon>
        <taxon>Alcanivorax</taxon>
    </lineage>
</organism>
<protein>
    <submittedName>
        <fullName evidence="1">Uncharacterized protein</fullName>
    </submittedName>
</protein>
<proteinExistence type="predicted"/>
<gene>
    <name evidence="1" type="ORF">T9A_02215</name>
</gene>
<reference evidence="1 2" key="1">
    <citation type="submission" date="2012-09" db="EMBL/GenBank/DDBJ databases">
        <title>Genome Sequence of alkane-degrading Bacterium Alcanivorax jadensis T9.</title>
        <authorList>
            <person name="Lai Q."/>
            <person name="Shao Z."/>
        </authorList>
    </citation>
    <scope>NUCLEOTIDE SEQUENCE [LARGE SCALE GENOMIC DNA]</scope>
    <source>
        <strain evidence="1 2">T9</strain>
    </source>
</reference>
<keyword evidence="2" id="KW-1185">Reference proteome</keyword>